<dbReference type="AlphaFoldDB" id="M2RKL5"/>
<reference evidence="1 2" key="1">
    <citation type="journal article" date="2012" name="Proc. Natl. Acad. Sci. U.S.A.">
        <title>Comparative genomics of Ceriporiopsis subvermispora and Phanerochaete chrysosporium provide insight into selective ligninolysis.</title>
        <authorList>
            <person name="Fernandez-Fueyo E."/>
            <person name="Ruiz-Duenas F.J."/>
            <person name="Ferreira P."/>
            <person name="Floudas D."/>
            <person name="Hibbett D.S."/>
            <person name="Canessa P."/>
            <person name="Larrondo L.F."/>
            <person name="James T.Y."/>
            <person name="Seelenfreund D."/>
            <person name="Lobos S."/>
            <person name="Polanco R."/>
            <person name="Tello M."/>
            <person name="Honda Y."/>
            <person name="Watanabe T."/>
            <person name="Watanabe T."/>
            <person name="Ryu J.S."/>
            <person name="Kubicek C.P."/>
            <person name="Schmoll M."/>
            <person name="Gaskell J."/>
            <person name="Hammel K.E."/>
            <person name="St John F.J."/>
            <person name="Vanden Wymelenberg A."/>
            <person name="Sabat G."/>
            <person name="Splinter BonDurant S."/>
            <person name="Syed K."/>
            <person name="Yadav J.S."/>
            <person name="Doddapaneni H."/>
            <person name="Subramanian V."/>
            <person name="Lavin J.L."/>
            <person name="Oguiza J.A."/>
            <person name="Perez G."/>
            <person name="Pisabarro A.G."/>
            <person name="Ramirez L."/>
            <person name="Santoyo F."/>
            <person name="Master E."/>
            <person name="Coutinho P.M."/>
            <person name="Henrissat B."/>
            <person name="Lombard V."/>
            <person name="Magnuson J.K."/>
            <person name="Kuees U."/>
            <person name="Hori C."/>
            <person name="Igarashi K."/>
            <person name="Samejima M."/>
            <person name="Held B.W."/>
            <person name="Barry K.W."/>
            <person name="LaButti K.M."/>
            <person name="Lapidus A."/>
            <person name="Lindquist E.A."/>
            <person name="Lucas S.M."/>
            <person name="Riley R."/>
            <person name="Salamov A.A."/>
            <person name="Hoffmeister D."/>
            <person name="Schwenk D."/>
            <person name="Hadar Y."/>
            <person name="Yarden O."/>
            <person name="de Vries R.P."/>
            <person name="Wiebenga A."/>
            <person name="Stenlid J."/>
            <person name="Eastwood D."/>
            <person name="Grigoriev I.V."/>
            <person name="Berka R.M."/>
            <person name="Blanchette R.A."/>
            <person name="Kersten P."/>
            <person name="Martinez A.T."/>
            <person name="Vicuna R."/>
            <person name="Cullen D."/>
        </authorList>
    </citation>
    <scope>NUCLEOTIDE SEQUENCE [LARGE SCALE GENOMIC DNA]</scope>
    <source>
        <strain evidence="1 2">B</strain>
    </source>
</reference>
<protein>
    <recommendedName>
        <fullName evidence="3">FAD/NAD(P)-binding domain-containing protein</fullName>
    </recommendedName>
</protein>
<evidence type="ECO:0000313" key="2">
    <source>
        <dbReference type="Proteomes" id="UP000016930"/>
    </source>
</evidence>
<accession>M2RKL5</accession>
<gene>
    <name evidence="1" type="ORF">CERSUDRAFT_93037</name>
</gene>
<dbReference type="Proteomes" id="UP000016930">
    <property type="component" value="Unassembled WGS sequence"/>
</dbReference>
<keyword evidence="2" id="KW-1185">Reference proteome</keyword>
<sequence length="187" mass="20908">MLLNATYSKKFRKDVEKLVRAHNIGTIFSEHVGTVPAPGKIGATSRSKKVYFAADLVHGYVRVRSTLELVSHLGVFAVGDIIKWPEQKQAAKVDSHVAAVVPNLLTFLQGKSLRRKYKGTMKMIVLPAGRIRSHAGLFTENLSVDLDQYNGGPAYLDILWGITLGDWFVRWLKKDFFIAKTRANRGL</sequence>
<dbReference type="STRING" id="914234.M2RKL5"/>
<organism evidence="1 2">
    <name type="scientific">Ceriporiopsis subvermispora (strain B)</name>
    <name type="common">White-rot fungus</name>
    <name type="synonym">Gelatoporia subvermispora</name>
    <dbReference type="NCBI Taxonomy" id="914234"/>
    <lineage>
        <taxon>Eukaryota</taxon>
        <taxon>Fungi</taxon>
        <taxon>Dikarya</taxon>
        <taxon>Basidiomycota</taxon>
        <taxon>Agaricomycotina</taxon>
        <taxon>Agaricomycetes</taxon>
        <taxon>Polyporales</taxon>
        <taxon>Gelatoporiaceae</taxon>
        <taxon>Gelatoporia</taxon>
    </lineage>
</organism>
<name>M2RKL5_CERS8</name>
<proteinExistence type="predicted"/>
<dbReference type="EMBL" id="KB445794">
    <property type="protein sequence ID" value="EMD38997.1"/>
    <property type="molecule type" value="Genomic_DNA"/>
</dbReference>
<evidence type="ECO:0000313" key="1">
    <source>
        <dbReference type="EMBL" id="EMD38997.1"/>
    </source>
</evidence>
<dbReference type="HOGENOM" id="CLU_019845_4_1_1"/>
<dbReference type="OrthoDB" id="202203at2759"/>
<evidence type="ECO:0008006" key="3">
    <source>
        <dbReference type="Google" id="ProtNLM"/>
    </source>
</evidence>